<proteinExistence type="predicted"/>
<accession>A0AAD9XIU1</accession>
<sequence length="261" mass="30072">MAFIQNHQLVDGFVIAEEVIHSWRRETEGGLTVKIDFEKAYDCVDFDFLDAMMEGMGFGLRWRQWIQWCISSSNMAVLVNGSSTLLFAIERGLRQGDPLSPFLFNLVIKGLSHLLIKATDLGLLQGVRFGNNGLHLRHLQFADDTIYFIKPKLDYLLHLKRILRCFDLSSGRKINFFKTYIGRMCHSAREEPCWAEALKCRKGKFPLTYLGLPLGARPSLKAFWDPVLKKVEDQLDPWKRRFLSKERHLVLIKLGLSSIPT</sequence>
<dbReference type="SUPFAM" id="SSF56672">
    <property type="entry name" value="DNA/RNA polymerases"/>
    <property type="match status" value="1"/>
</dbReference>
<reference evidence="2" key="1">
    <citation type="journal article" date="2023" name="Plant J.">
        <title>Genome sequences and population genomics provide insights into the demographic history, inbreeding, and mutation load of two 'living fossil' tree species of Dipteronia.</title>
        <authorList>
            <person name="Feng Y."/>
            <person name="Comes H.P."/>
            <person name="Chen J."/>
            <person name="Zhu S."/>
            <person name="Lu R."/>
            <person name="Zhang X."/>
            <person name="Li P."/>
            <person name="Qiu J."/>
            <person name="Olsen K.M."/>
            <person name="Qiu Y."/>
        </authorList>
    </citation>
    <scope>NUCLEOTIDE SEQUENCE</scope>
    <source>
        <strain evidence="2">KIB01</strain>
    </source>
</reference>
<dbReference type="InterPro" id="IPR043502">
    <property type="entry name" value="DNA/RNA_pol_sf"/>
</dbReference>
<dbReference type="PANTHER" id="PTHR33116">
    <property type="entry name" value="REVERSE TRANSCRIPTASE ZINC-BINDING DOMAIN-CONTAINING PROTEIN-RELATED-RELATED"/>
    <property type="match status" value="1"/>
</dbReference>
<organism evidence="2 3">
    <name type="scientific">Dipteronia dyeriana</name>
    <dbReference type="NCBI Taxonomy" id="168575"/>
    <lineage>
        <taxon>Eukaryota</taxon>
        <taxon>Viridiplantae</taxon>
        <taxon>Streptophyta</taxon>
        <taxon>Embryophyta</taxon>
        <taxon>Tracheophyta</taxon>
        <taxon>Spermatophyta</taxon>
        <taxon>Magnoliopsida</taxon>
        <taxon>eudicotyledons</taxon>
        <taxon>Gunneridae</taxon>
        <taxon>Pentapetalae</taxon>
        <taxon>rosids</taxon>
        <taxon>malvids</taxon>
        <taxon>Sapindales</taxon>
        <taxon>Sapindaceae</taxon>
        <taxon>Hippocastanoideae</taxon>
        <taxon>Acereae</taxon>
        <taxon>Dipteronia</taxon>
    </lineage>
</organism>
<protein>
    <recommendedName>
        <fullName evidence="1">Reverse transcriptase domain-containing protein</fullName>
    </recommendedName>
</protein>
<dbReference type="PANTHER" id="PTHR33116:SF75">
    <property type="entry name" value="RIBONUCLEASE H PROTEIN"/>
    <property type="match status" value="1"/>
</dbReference>
<dbReference type="Pfam" id="PF00078">
    <property type="entry name" value="RVT_1"/>
    <property type="match status" value="1"/>
</dbReference>
<dbReference type="PROSITE" id="PS50878">
    <property type="entry name" value="RT_POL"/>
    <property type="match status" value="1"/>
</dbReference>
<evidence type="ECO:0000313" key="2">
    <source>
        <dbReference type="EMBL" id="KAK2660142.1"/>
    </source>
</evidence>
<keyword evidence="3" id="KW-1185">Reference proteome</keyword>
<dbReference type="AlphaFoldDB" id="A0AAD9XIU1"/>
<dbReference type="Proteomes" id="UP001280121">
    <property type="component" value="Unassembled WGS sequence"/>
</dbReference>
<name>A0AAD9XIU1_9ROSI</name>
<dbReference type="EMBL" id="JANJYI010000002">
    <property type="protein sequence ID" value="KAK2660142.1"/>
    <property type="molecule type" value="Genomic_DNA"/>
</dbReference>
<evidence type="ECO:0000259" key="1">
    <source>
        <dbReference type="PROSITE" id="PS50878"/>
    </source>
</evidence>
<feature type="domain" description="Reverse transcriptase" evidence="1">
    <location>
        <begin position="1"/>
        <end position="214"/>
    </location>
</feature>
<dbReference type="InterPro" id="IPR000477">
    <property type="entry name" value="RT_dom"/>
</dbReference>
<evidence type="ECO:0000313" key="3">
    <source>
        <dbReference type="Proteomes" id="UP001280121"/>
    </source>
</evidence>
<gene>
    <name evidence="2" type="ORF">Ddye_006675</name>
</gene>
<comment type="caution">
    <text evidence="2">The sequence shown here is derived from an EMBL/GenBank/DDBJ whole genome shotgun (WGS) entry which is preliminary data.</text>
</comment>